<keyword evidence="2" id="KW-0004">4Fe-4S</keyword>
<dbReference type="SFLD" id="SFLDS00029">
    <property type="entry name" value="Radical_SAM"/>
    <property type="match status" value="1"/>
</dbReference>
<dbReference type="GO" id="GO:0051539">
    <property type="term" value="F:4 iron, 4 sulfur cluster binding"/>
    <property type="evidence" value="ECO:0007669"/>
    <property type="project" value="UniProtKB-KW"/>
</dbReference>
<evidence type="ECO:0000256" key="4">
    <source>
        <dbReference type="ARBA" id="ARBA00022723"/>
    </source>
</evidence>
<organism evidence="10 11">
    <name type="scientific">Leucothrix pacifica</name>
    <dbReference type="NCBI Taxonomy" id="1247513"/>
    <lineage>
        <taxon>Bacteria</taxon>
        <taxon>Pseudomonadati</taxon>
        <taxon>Pseudomonadota</taxon>
        <taxon>Gammaproteobacteria</taxon>
        <taxon>Thiotrichales</taxon>
        <taxon>Thiotrichaceae</taxon>
        <taxon>Leucothrix</taxon>
    </lineage>
</organism>
<dbReference type="EMBL" id="QGKM01000027">
    <property type="protein sequence ID" value="PWQ97255.1"/>
    <property type="molecule type" value="Genomic_DNA"/>
</dbReference>
<dbReference type="Proteomes" id="UP000245539">
    <property type="component" value="Unassembled WGS sequence"/>
</dbReference>
<feature type="domain" description="Radical SAM core" evidence="9">
    <location>
        <begin position="10"/>
        <end position="241"/>
    </location>
</feature>
<evidence type="ECO:0000256" key="3">
    <source>
        <dbReference type="ARBA" id="ARBA00022691"/>
    </source>
</evidence>
<proteinExistence type="predicted"/>
<dbReference type="InterPro" id="IPR013785">
    <property type="entry name" value="Aldolase_TIM"/>
</dbReference>
<dbReference type="NCBIfam" id="NF038283">
    <property type="entry name" value="viperin_w_prok"/>
    <property type="match status" value="1"/>
</dbReference>
<keyword evidence="4" id="KW-0479">Metal-binding</keyword>
<dbReference type="GO" id="GO:0046872">
    <property type="term" value="F:metal ion binding"/>
    <property type="evidence" value="ECO:0007669"/>
    <property type="project" value="UniProtKB-KW"/>
</dbReference>
<evidence type="ECO:0000256" key="6">
    <source>
        <dbReference type="ARBA" id="ARBA00023014"/>
    </source>
</evidence>
<name>A0A317CF28_9GAMM</name>
<dbReference type="GO" id="GO:0051607">
    <property type="term" value="P:defense response to virus"/>
    <property type="evidence" value="ECO:0007669"/>
    <property type="project" value="UniProtKB-KW"/>
</dbReference>
<dbReference type="InterPro" id="IPR058240">
    <property type="entry name" value="rSAM_sf"/>
</dbReference>
<dbReference type="Gene3D" id="3.20.20.70">
    <property type="entry name" value="Aldolase class I"/>
    <property type="match status" value="1"/>
</dbReference>
<feature type="non-terminal residue" evidence="10">
    <location>
        <position position="275"/>
    </location>
</feature>
<dbReference type="PANTHER" id="PTHR21339">
    <property type="entry name" value="RADICAL S-ADENOSYL METHIONINE DOMAIN-CONTAINING PROTEIN 2"/>
    <property type="match status" value="1"/>
</dbReference>
<keyword evidence="7" id="KW-0051">Antiviral defense</keyword>
<evidence type="ECO:0000256" key="1">
    <source>
        <dbReference type="ARBA" id="ARBA00001966"/>
    </source>
</evidence>
<dbReference type="GO" id="GO:0003824">
    <property type="term" value="F:catalytic activity"/>
    <property type="evidence" value="ECO:0007669"/>
    <property type="project" value="InterPro"/>
</dbReference>
<comment type="cofactor">
    <cofactor evidence="1">
        <name>[4Fe-4S] cluster</name>
        <dbReference type="ChEBI" id="CHEBI:49883"/>
    </cofactor>
</comment>
<keyword evidence="11" id="KW-1185">Reference proteome</keyword>
<dbReference type="Pfam" id="PF04055">
    <property type="entry name" value="Radical_SAM"/>
    <property type="match status" value="1"/>
</dbReference>
<keyword evidence="6" id="KW-0411">Iron-sulfur</keyword>
<evidence type="ECO:0000259" key="9">
    <source>
        <dbReference type="PROSITE" id="PS51918"/>
    </source>
</evidence>
<accession>A0A317CF28</accession>
<dbReference type="InterPro" id="IPR051196">
    <property type="entry name" value="RSAD2/Viperin_antiviral"/>
</dbReference>
<dbReference type="PROSITE" id="PS51918">
    <property type="entry name" value="RADICAL_SAM"/>
    <property type="match status" value="1"/>
</dbReference>
<evidence type="ECO:0000256" key="7">
    <source>
        <dbReference type="ARBA" id="ARBA00023118"/>
    </source>
</evidence>
<dbReference type="SFLD" id="SFLDG01067">
    <property type="entry name" value="SPASM/twitch_domain_containing"/>
    <property type="match status" value="1"/>
</dbReference>
<gene>
    <name evidence="10" type="ORF">DKW60_11030</name>
</gene>
<dbReference type="OrthoDB" id="9792276at2"/>
<protein>
    <recommendedName>
        <fullName evidence="8">S-adenosylmethionine-dependent nucleotide dehydratase</fullName>
    </recommendedName>
</protein>
<evidence type="ECO:0000313" key="10">
    <source>
        <dbReference type="EMBL" id="PWQ97255.1"/>
    </source>
</evidence>
<evidence type="ECO:0000313" key="11">
    <source>
        <dbReference type="Proteomes" id="UP000245539"/>
    </source>
</evidence>
<dbReference type="InterPro" id="IPR007197">
    <property type="entry name" value="rSAM"/>
</dbReference>
<dbReference type="AlphaFoldDB" id="A0A317CF28"/>
<reference evidence="10 11" key="1">
    <citation type="submission" date="2018-05" db="EMBL/GenBank/DDBJ databases">
        <title>Leucothrix arctica sp. nov., isolated from Arctic seawater.</title>
        <authorList>
            <person name="Choi A."/>
            <person name="Baek K."/>
        </authorList>
    </citation>
    <scope>NUCLEOTIDE SEQUENCE [LARGE SCALE GENOMIC DNA]</scope>
    <source>
        <strain evidence="10 11">JCM 18388</strain>
    </source>
</reference>
<dbReference type="PANTHER" id="PTHR21339:SF0">
    <property type="entry name" value="S-ADENOSYLMETHIONINE-DEPENDENT NUCLEOTIDE DEHYDRATASE RSAD2"/>
    <property type="match status" value="1"/>
</dbReference>
<evidence type="ECO:0000256" key="2">
    <source>
        <dbReference type="ARBA" id="ARBA00022485"/>
    </source>
</evidence>
<dbReference type="CDD" id="cd01335">
    <property type="entry name" value="Radical_SAM"/>
    <property type="match status" value="1"/>
</dbReference>
<dbReference type="RefSeq" id="WP_109837712.1">
    <property type="nucleotide sequence ID" value="NZ_QGKM01000027.1"/>
</dbReference>
<dbReference type="SUPFAM" id="SSF102114">
    <property type="entry name" value="Radical SAM enzymes"/>
    <property type="match status" value="1"/>
</dbReference>
<keyword evidence="5" id="KW-0408">Iron</keyword>
<evidence type="ECO:0000256" key="8">
    <source>
        <dbReference type="ARBA" id="ARBA00039667"/>
    </source>
</evidence>
<comment type="caution">
    <text evidence="10">The sequence shown here is derived from an EMBL/GenBank/DDBJ whole genome shotgun (WGS) entry which is preliminary data.</text>
</comment>
<keyword evidence="3" id="KW-0949">S-adenosyl-L-methionine</keyword>
<evidence type="ECO:0000256" key="5">
    <source>
        <dbReference type="ARBA" id="ARBA00023004"/>
    </source>
</evidence>
<sequence length="275" mass="31442">MRHLPRLVQAVDQLVINWHATEVCNYRCDYCYAKWSDKQDLREIIHDPYKSKLLLKKLYQYFQPNNIQNPLSNVLRWKSVRLNIAGGEPTLYKEKLIYILEQARSVGFDTSIITNGSASSDLSFMHTLSNLVSMIGISIDSSSQEDNTVIGRENKRGEQLGVDDLVKALAVARSVNPDIVVKLNSVINHVNYLSDMNDMVRKLQPNKWKVLRVLPVITNALSITDQEFRGFVERHSSLSECMVVEDNQDMTESYIMVDPPLCQDSCRLYLLKDSG</sequence>